<gene>
    <name evidence="4" type="ORF">PVAG01_02935</name>
</gene>
<dbReference type="SUPFAM" id="SSF57701">
    <property type="entry name" value="Zn2/Cys6 DNA-binding domain"/>
    <property type="match status" value="1"/>
</dbReference>
<dbReference type="PROSITE" id="PS00463">
    <property type="entry name" value="ZN2_CY6_FUNGAL_1"/>
    <property type="match status" value="1"/>
</dbReference>
<evidence type="ECO:0000256" key="2">
    <source>
        <dbReference type="SAM" id="MobiDB-lite"/>
    </source>
</evidence>
<dbReference type="Pfam" id="PF11951">
    <property type="entry name" value="Fungal_trans_2"/>
    <property type="match status" value="1"/>
</dbReference>
<dbReference type="InterPro" id="IPR036864">
    <property type="entry name" value="Zn2-C6_fun-type_DNA-bd_sf"/>
</dbReference>
<protein>
    <submittedName>
        <fullName evidence="4">Negative acting factor</fullName>
    </submittedName>
</protein>
<accession>A0ABR4PS86</accession>
<dbReference type="SMART" id="SM00066">
    <property type="entry name" value="GAL4"/>
    <property type="match status" value="1"/>
</dbReference>
<organism evidence="4 5">
    <name type="scientific">Phlyctema vagabunda</name>
    <dbReference type="NCBI Taxonomy" id="108571"/>
    <lineage>
        <taxon>Eukaryota</taxon>
        <taxon>Fungi</taxon>
        <taxon>Dikarya</taxon>
        <taxon>Ascomycota</taxon>
        <taxon>Pezizomycotina</taxon>
        <taxon>Leotiomycetes</taxon>
        <taxon>Helotiales</taxon>
        <taxon>Dermateaceae</taxon>
        <taxon>Phlyctema</taxon>
    </lineage>
</organism>
<keyword evidence="5" id="KW-1185">Reference proteome</keyword>
<reference evidence="4 5" key="1">
    <citation type="submission" date="2024-06" db="EMBL/GenBank/DDBJ databases">
        <title>Complete genome of Phlyctema vagabunda strain 19-DSS-EL-015.</title>
        <authorList>
            <person name="Fiorenzani C."/>
        </authorList>
    </citation>
    <scope>NUCLEOTIDE SEQUENCE [LARGE SCALE GENOMIC DNA]</scope>
    <source>
        <strain evidence="4 5">19-DSS-EL-015</strain>
    </source>
</reference>
<evidence type="ECO:0000259" key="3">
    <source>
        <dbReference type="PROSITE" id="PS50048"/>
    </source>
</evidence>
<keyword evidence="1" id="KW-0539">Nucleus</keyword>
<dbReference type="EMBL" id="JBFCZG010000002">
    <property type="protein sequence ID" value="KAL3426144.1"/>
    <property type="molecule type" value="Genomic_DNA"/>
</dbReference>
<feature type="region of interest" description="Disordered" evidence="2">
    <location>
        <begin position="55"/>
        <end position="94"/>
    </location>
</feature>
<dbReference type="InterPro" id="IPR001138">
    <property type="entry name" value="Zn2Cys6_DnaBD"/>
</dbReference>
<dbReference type="PANTHER" id="PTHR38791:SF13">
    <property type="entry name" value="ZN(2)-C6 FUNGAL-TYPE DOMAIN-CONTAINING PROTEIN"/>
    <property type="match status" value="1"/>
</dbReference>
<sequence length="619" mass="69368">MVYCGKPSRGCQMCRTRRIKCDETKPTCTQCQKSRRQCPGYKDDFDLVFRNETQATERRARKSTNSKKLTSQATQRDQQRTFSISSEAQNTTQDMSDVREKAIAPLAASATSVTVTNGFEVPVEQQALCFFLANFVYTPQQTSARGYMDFLIPMMKTESPDSHLSVAFQAVAMASLANRPNSRGSGLMTQAIAQYAKALKVTNLALQNPALQKTDQTLASIILLGFFETITLEKTNVMAWGSHIDGAVQLVRMRGKKQLRTRVGTALFIAVRTQMIINCMSASKAPMLGTEWWIAEAIKDETSQFVTKLNLRVAELRAELNQILATSPRNQENFEKVLALMRRAQGMEQDYLAWEDQLPDLWRVRTVAWIDNVPDGDLYKADVCPGKVDMYDDIFIASVWNMARVSRLFISGIIIRCAAWVCAPVDYRTTPEYATAARLGVDMISDIVASIPYHLGWRTDEYGHLTPGDLSGFACGTDNITSPKALGGFFCIWPLFSTSCSDFTTDSQRKWIKGRLLFISETMGMNQAKTIGSFQLRLPSMIVKRDSMGHAYPDPRAYLATKGMHPVTSPVATQSQQSLQQREATMREAWERDRKTLLKKASNSQGESSERILANYLAI</sequence>
<evidence type="ECO:0000256" key="1">
    <source>
        <dbReference type="ARBA" id="ARBA00023242"/>
    </source>
</evidence>
<evidence type="ECO:0000313" key="5">
    <source>
        <dbReference type="Proteomes" id="UP001629113"/>
    </source>
</evidence>
<dbReference type="Gene3D" id="4.10.240.10">
    <property type="entry name" value="Zn(2)-C6 fungal-type DNA-binding domain"/>
    <property type="match status" value="1"/>
</dbReference>
<comment type="caution">
    <text evidence="4">The sequence shown here is derived from an EMBL/GenBank/DDBJ whole genome shotgun (WGS) entry which is preliminary data.</text>
</comment>
<dbReference type="InterPro" id="IPR053175">
    <property type="entry name" value="DHMBA_Reg_Transcription_Factor"/>
</dbReference>
<feature type="compositionally biased region" description="Polar residues" evidence="2">
    <location>
        <begin position="66"/>
        <end position="94"/>
    </location>
</feature>
<proteinExistence type="predicted"/>
<name>A0ABR4PS86_9HELO</name>
<dbReference type="InterPro" id="IPR021858">
    <property type="entry name" value="Fun_TF"/>
</dbReference>
<dbReference type="PANTHER" id="PTHR38791">
    <property type="entry name" value="ZN(II)2CYS6 TRANSCRIPTION FACTOR (EUROFUNG)-RELATED-RELATED"/>
    <property type="match status" value="1"/>
</dbReference>
<evidence type="ECO:0000313" key="4">
    <source>
        <dbReference type="EMBL" id="KAL3426144.1"/>
    </source>
</evidence>
<dbReference type="PROSITE" id="PS50048">
    <property type="entry name" value="ZN2_CY6_FUNGAL_2"/>
    <property type="match status" value="1"/>
</dbReference>
<dbReference type="CDD" id="cd00067">
    <property type="entry name" value="GAL4"/>
    <property type="match status" value="1"/>
</dbReference>
<dbReference type="Pfam" id="PF00172">
    <property type="entry name" value="Zn_clus"/>
    <property type="match status" value="1"/>
</dbReference>
<dbReference type="Proteomes" id="UP001629113">
    <property type="component" value="Unassembled WGS sequence"/>
</dbReference>
<feature type="domain" description="Zn(2)-C6 fungal-type" evidence="3">
    <location>
        <begin position="10"/>
        <end position="38"/>
    </location>
</feature>